<reference evidence="1 2" key="1">
    <citation type="journal article" date="2022" name="bioRxiv">
        <title>The genome of the oomycete Peronosclerospora sorghi, a cosmopolitan pathogen of maize and sorghum, is inflated with dispersed pseudogenes.</title>
        <authorList>
            <person name="Fletcher K."/>
            <person name="Martin F."/>
            <person name="Isakeit T."/>
            <person name="Cavanaugh K."/>
            <person name="Magill C."/>
            <person name="Michelmore R."/>
        </authorList>
    </citation>
    <scope>NUCLEOTIDE SEQUENCE [LARGE SCALE GENOMIC DNA]</scope>
    <source>
        <strain evidence="1">P6</strain>
    </source>
</reference>
<evidence type="ECO:0000313" key="2">
    <source>
        <dbReference type="Proteomes" id="UP001163321"/>
    </source>
</evidence>
<comment type="caution">
    <text evidence="1">The sequence shown here is derived from an EMBL/GenBank/DDBJ whole genome shotgun (WGS) entry which is preliminary data.</text>
</comment>
<evidence type="ECO:0000313" key="1">
    <source>
        <dbReference type="EMBL" id="KAI9920128.1"/>
    </source>
</evidence>
<dbReference type="Proteomes" id="UP001163321">
    <property type="component" value="Chromosome 10"/>
</dbReference>
<dbReference type="EMBL" id="CM047589">
    <property type="protein sequence ID" value="KAI9920128.1"/>
    <property type="molecule type" value="Genomic_DNA"/>
</dbReference>
<proteinExistence type="predicted"/>
<keyword evidence="2" id="KW-1185">Reference proteome</keyword>
<accession>A0ACC0WPV6</accession>
<gene>
    <name evidence="1" type="ORF">PsorP6_015361</name>
</gene>
<protein>
    <submittedName>
        <fullName evidence="1">Uncharacterized protein</fullName>
    </submittedName>
</protein>
<sequence length="78" mass="8966">MPFWYNIHFTFGKDKSSLSDVSKPTNGALRSLGFSRLQNYVDHYGTYINKAILQDLLDVSTFAKRIKNSADYRHDGSF</sequence>
<name>A0ACC0WPV6_9STRA</name>
<organism evidence="1 2">
    <name type="scientific">Peronosclerospora sorghi</name>
    <dbReference type="NCBI Taxonomy" id="230839"/>
    <lineage>
        <taxon>Eukaryota</taxon>
        <taxon>Sar</taxon>
        <taxon>Stramenopiles</taxon>
        <taxon>Oomycota</taxon>
        <taxon>Peronosporomycetes</taxon>
        <taxon>Peronosporales</taxon>
        <taxon>Peronosporaceae</taxon>
        <taxon>Peronosclerospora</taxon>
    </lineage>
</organism>